<keyword evidence="3" id="KW-1185">Reference proteome</keyword>
<feature type="domain" description="FAS1-like dehydratase" evidence="1">
    <location>
        <begin position="23"/>
        <end position="136"/>
    </location>
</feature>
<evidence type="ECO:0000313" key="2">
    <source>
        <dbReference type="EMBL" id="AAW40214.1"/>
    </source>
</evidence>
<organism evidence="2 3">
    <name type="scientific">Dehalococcoides mccartyi (strain ATCC BAA-2266 / KCTC 15142 / 195)</name>
    <name type="common">Dehalococcoides ethenogenes (strain 195)</name>
    <dbReference type="NCBI Taxonomy" id="243164"/>
    <lineage>
        <taxon>Bacteria</taxon>
        <taxon>Bacillati</taxon>
        <taxon>Chloroflexota</taxon>
        <taxon>Dehalococcoidia</taxon>
        <taxon>Dehalococcoidales</taxon>
        <taxon>Dehalococcoidaceae</taxon>
        <taxon>Dehalococcoides</taxon>
    </lineage>
</organism>
<dbReference type="HOGENOM" id="CLU_1831868_0_0_0"/>
<reference evidence="2 3" key="1">
    <citation type="journal article" date="2005" name="Science">
        <title>Genome sequence of the PCE-dechlorinating bacterium Dehalococcoides ethenogenes.</title>
        <authorList>
            <person name="Seshadri R."/>
            <person name="Adrian L."/>
            <person name="Fouts D.E."/>
            <person name="Eisen J.A."/>
            <person name="Phillippy A.M."/>
            <person name="Methe B.A."/>
            <person name="Ward N.L."/>
            <person name="Nelson W.C."/>
            <person name="Deboy R.T."/>
            <person name="Khouri H.M."/>
            <person name="Kolonay J.F."/>
            <person name="Dodson R.J."/>
            <person name="Daugherty S.C."/>
            <person name="Brinkac L.M."/>
            <person name="Sullivan S.A."/>
            <person name="Madupu R."/>
            <person name="Nelson K.E."/>
            <person name="Kang K.H."/>
            <person name="Impraim M."/>
            <person name="Tran K."/>
            <person name="Robinson J.M."/>
            <person name="Forberger H.A."/>
            <person name="Fraser C.M."/>
            <person name="Zinder S.H."/>
            <person name="Heidelberg J.F."/>
        </authorList>
    </citation>
    <scope>NUCLEOTIDE SEQUENCE [LARGE SCALE GENOMIC DNA]</scope>
    <source>
        <strain evidence="3">ATCC BAA-2266 / KCTC 15142 / 195</strain>
    </source>
</reference>
<accession>Q3Z934</accession>
<name>Q3Z934_DEHM1</name>
<dbReference type="InParanoid" id="Q3Z934"/>
<dbReference type="SUPFAM" id="SSF54637">
    <property type="entry name" value="Thioesterase/thiol ester dehydrase-isomerase"/>
    <property type="match status" value="1"/>
</dbReference>
<dbReference type="AlphaFoldDB" id="Q3Z934"/>
<dbReference type="InterPro" id="IPR039569">
    <property type="entry name" value="FAS1-like_DH_region"/>
</dbReference>
<dbReference type="eggNOG" id="COG2030">
    <property type="taxonomic scope" value="Bacteria"/>
</dbReference>
<gene>
    <name evidence="2" type="ordered locus">DET0521</name>
</gene>
<dbReference type="Pfam" id="PF13452">
    <property type="entry name" value="FAS1_DH_region"/>
    <property type="match status" value="1"/>
</dbReference>
<dbReference type="Proteomes" id="UP000008289">
    <property type="component" value="Chromosome"/>
</dbReference>
<evidence type="ECO:0000313" key="3">
    <source>
        <dbReference type="Proteomes" id="UP000008289"/>
    </source>
</evidence>
<protein>
    <recommendedName>
        <fullName evidence="1">FAS1-like dehydratase domain-containing protein</fullName>
    </recommendedName>
</protein>
<dbReference type="STRING" id="243164.DET0521"/>
<evidence type="ECO:0000259" key="1">
    <source>
        <dbReference type="Pfam" id="PF13452"/>
    </source>
</evidence>
<dbReference type="InterPro" id="IPR029069">
    <property type="entry name" value="HotDog_dom_sf"/>
</dbReference>
<dbReference type="EMBL" id="CP000027">
    <property type="protein sequence ID" value="AAW40214.1"/>
    <property type="molecule type" value="Genomic_DNA"/>
</dbReference>
<proteinExistence type="predicted"/>
<dbReference type="Gene3D" id="3.10.129.10">
    <property type="entry name" value="Hotdog Thioesterase"/>
    <property type="match status" value="1"/>
</dbReference>
<dbReference type="KEGG" id="det:DET0521"/>
<sequence>MYYKLGRMQDIKYTLEDLRANPGLRLPPLKLVIERGMVERFCRAVGDDMNNWQTEAPPSLALTLGFGQMLEAISADNITVLHGSSELESLKPLEIGQEVVVETSLLSLRERPGKMGLSSFLNFEMQVSNNKGELLARVCQLAIIYSA</sequence>